<accession>A0A6A7C5Y9</accession>
<evidence type="ECO:0000313" key="19">
    <source>
        <dbReference type="Proteomes" id="UP000799421"/>
    </source>
</evidence>
<evidence type="ECO:0000256" key="13">
    <source>
        <dbReference type="ARBA" id="ARBA00026187"/>
    </source>
</evidence>
<evidence type="ECO:0000256" key="7">
    <source>
        <dbReference type="ARBA" id="ARBA00022723"/>
    </source>
</evidence>
<comment type="subcellular location">
    <subcellularLocation>
        <location evidence="3">Secreted</location>
    </subcellularLocation>
    <subcellularLocation>
        <location evidence="2">Vacuole</location>
    </subcellularLocation>
</comment>
<keyword evidence="5" id="KW-0964">Secreted</keyword>
<comment type="caution">
    <text evidence="15">Lacks conserved residue(s) required for the propagation of feature annotation.</text>
</comment>
<dbReference type="Pfam" id="PF00246">
    <property type="entry name" value="Peptidase_M14"/>
    <property type="match status" value="1"/>
</dbReference>
<dbReference type="PANTHER" id="PTHR11705">
    <property type="entry name" value="PROTEASE FAMILY M14 CARBOXYPEPTIDASE A,B"/>
    <property type="match status" value="1"/>
</dbReference>
<keyword evidence="8 16" id="KW-0732">Signal</keyword>
<dbReference type="GO" id="GO:0008270">
    <property type="term" value="F:zinc ion binding"/>
    <property type="evidence" value="ECO:0007669"/>
    <property type="project" value="InterPro"/>
</dbReference>
<dbReference type="Proteomes" id="UP000799421">
    <property type="component" value="Unassembled WGS sequence"/>
</dbReference>
<keyword evidence="7" id="KW-0479">Metal-binding</keyword>
<dbReference type="GO" id="GO:0004181">
    <property type="term" value="F:metallocarboxypeptidase activity"/>
    <property type="evidence" value="ECO:0007669"/>
    <property type="project" value="InterPro"/>
</dbReference>
<evidence type="ECO:0000256" key="6">
    <source>
        <dbReference type="ARBA" id="ARBA00022554"/>
    </source>
</evidence>
<dbReference type="GO" id="GO:0006508">
    <property type="term" value="P:proteolysis"/>
    <property type="evidence" value="ECO:0007669"/>
    <property type="project" value="InterPro"/>
</dbReference>
<feature type="domain" description="Peptidase M14" evidence="17">
    <location>
        <begin position="126"/>
        <end position="433"/>
    </location>
</feature>
<name>A0A6A7C5Y9_9PEZI</name>
<proteinExistence type="inferred from homology"/>
<dbReference type="PROSITE" id="PS52035">
    <property type="entry name" value="PEPTIDASE_M14"/>
    <property type="match status" value="1"/>
</dbReference>
<keyword evidence="19" id="KW-1185">Reference proteome</keyword>
<evidence type="ECO:0000256" key="16">
    <source>
        <dbReference type="SAM" id="SignalP"/>
    </source>
</evidence>
<dbReference type="PANTHER" id="PTHR11705:SF147">
    <property type="entry name" value="INACTIVE METALLOCARBOXYPEPTIDASE ECM14"/>
    <property type="match status" value="1"/>
</dbReference>
<feature type="chain" id="PRO_5025587700" description="Inactive metallocarboxypeptidase ECM14" evidence="16">
    <location>
        <begin position="22"/>
        <end position="503"/>
    </location>
</feature>
<evidence type="ECO:0000259" key="17">
    <source>
        <dbReference type="PROSITE" id="PS52035"/>
    </source>
</evidence>
<gene>
    <name evidence="18" type="ORF">K470DRAFT_11423</name>
</gene>
<evidence type="ECO:0000256" key="3">
    <source>
        <dbReference type="ARBA" id="ARBA00004613"/>
    </source>
</evidence>
<evidence type="ECO:0000256" key="1">
    <source>
        <dbReference type="ARBA" id="ARBA00001947"/>
    </source>
</evidence>
<evidence type="ECO:0000256" key="8">
    <source>
        <dbReference type="ARBA" id="ARBA00022729"/>
    </source>
</evidence>
<evidence type="ECO:0000256" key="2">
    <source>
        <dbReference type="ARBA" id="ARBA00004116"/>
    </source>
</evidence>
<organism evidence="18 19">
    <name type="scientific">Piedraia hortae CBS 480.64</name>
    <dbReference type="NCBI Taxonomy" id="1314780"/>
    <lineage>
        <taxon>Eukaryota</taxon>
        <taxon>Fungi</taxon>
        <taxon>Dikarya</taxon>
        <taxon>Ascomycota</taxon>
        <taxon>Pezizomycotina</taxon>
        <taxon>Dothideomycetes</taxon>
        <taxon>Dothideomycetidae</taxon>
        <taxon>Capnodiales</taxon>
        <taxon>Piedraiaceae</taxon>
        <taxon>Piedraia</taxon>
    </lineage>
</organism>
<dbReference type="GO" id="GO:0005773">
    <property type="term" value="C:vacuole"/>
    <property type="evidence" value="ECO:0007669"/>
    <property type="project" value="UniProtKB-SubCell"/>
</dbReference>
<dbReference type="OrthoDB" id="3626597at2759"/>
<dbReference type="PRINTS" id="PR00765">
    <property type="entry name" value="CRBOXYPTASEA"/>
</dbReference>
<evidence type="ECO:0000313" key="18">
    <source>
        <dbReference type="EMBL" id="KAF2862469.1"/>
    </source>
</evidence>
<keyword evidence="10" id="KW-1015">Disulfide bond</keyword>
<keyword evidence="9" id="KW-0862">Zinc</keyword>
<dbReference type="Gene3D" id="3.40.630.10">
    <property type="entry name" value="Zn peptidases"/>
    <property type="match status" value="1"/>
</dbReference>
<evidence type="ECO:0000256" key="15">
    <source>
        <dbReference type="PROSITE-ProRule" id="PRU01379"/>
    </source>
</evidence>
<reference evidence="18" key="1">
    <citation type="journal article" date="2020" name="Stud. Mycol.">
        <title>101 Dothideomycetes genomes: a test case for predicting lifestyles and emergence of pathogens.</title>
        <authorList>
            <person name="Haridas S."/>
            <person name="Albert R."/>
            <person name="Binder M."/>
            <person name="Bloem J."/>
            <person name="Labutti K."/>
            <person name="Salamov A."/>
            <person name="Andreopoulos B."/>
            <person name="Baker S."/>
            <person name="Barry K."/>
            <person name="Bills G."/>
            <person name="Bluhm B."/>
            <person name="Cannon C."/>
            <person name="Castanera R."/>
            <person name="Culley D."/>
            <person name="Daum C."/>
            <person name="Ezra D."/>
            <person name="Gonzalez J."/>
            <person name="Henrissat B."/>
            <person name="Kuo A."/>
            <person name="Liang C."/>
            <person name="Lipzen A."/>
            <person name="Lutzoni F."/>
            <person name="Magnuson J."/>
            <person name="Mondo S."/>
            <person name="Nolan M."/>
            <person name="Ohm R."/>
            <person name="Pangilinan J."/>
            <person name="Park H.-J."/>
            <person name="Ramirez L."/>
            <person name="Alfaro M."/>
            <person name="Sun H."/>
            <person name="Tritt A."/>
            <person name="Yoshinaga Y."/>
            <person name="Zwiers L.-H."/>
            <person name="Turgeon B."/>
            <person name="Goodwin S."/>
            <person name="Spatafora J."/>
            <person name="Crous P."/>
            <person name="Grigoriev I."/>
        </authorList>
    </citation>
    <scope>NUCLEOTIDE SEQUENCE</scope>
    <source>
        <strain evidence="18">CBS 480.64</strain>
    </source>
</reference>
<dbReference type="InterPro" id="IPR000834">
    <property type="entry name" value="Peptidase_M14"/>
</dbReference>
<evidence type="ECO:0000256" key="9">
    <source>
        <dbReference type="ARBA" id="ARBA00022833"/>
    </source>
</evidence>
<evidence type="ECO:0000256" key="10">
    <source>
        <dbReference type="ARBA" id="ARBA00023157"/>
    </source>
</evidence>
<comment type="cofactor">
    <cofactor evidence="1">
        <name>Zn(2+)</name>
        <dbReference type="ChEBI" id="CHEBI:29105"/>
    </cofactor>
</comment>
<protein>
    <recommendedName>
        <fullName evidence="13">Inactive metallocarboxypeptidase ECM14</fullName>
    </recommendedName>
    <alternativeName>
        <fullName evidence="14">Inactive metallocarboxypeptidase ecm14</fullName>
    </alternativeName>
</protein>
<dbReference type="SMART" id="SM00631">
    <property type="entry name" value="Zn_pept"/>
    <property type="match status" value="1"/>
</dbReference>
<keyword evidence="6" id="KW-0926">Vacuole</keyword>
<evidence type="ECO:0000256" key="4">
    <source>
        <dbReference type="ARBA" id="ARBA00005988"/>
    </source>
</evidence>
<sequence>MWTLPMWAAASFAVAGPLVNSGPPWTNDTVLRFPLRTREEGQIFDDAVKTLLLDVWTRSIDWVDVRVPQDHVQPLLAMLPTSLQSRHRSVLTSPQLKQFVAETYAGPADKSFSPALGSGEDLFFEDYQPFSVIEPWMRLMASLFPSHVRKISIGKSYEGRDIPALRVGVHPTNNNEPPMPRRTFIIVGGMHAREWIGVSTVNYLAYRLITAYGKIPDITHKLNEFDFVFIPTVNPDGYVYSWETDRLWRKNRQPTSSSFCTGIDLDRAFSYAWDGPENPCSESYGGEEAFQAVESEQFASWARNETEHNVNFAGIIDLHSYSQSILYPFSFTCEFEPPGLENLEELAYGLSRAIKRNSGHNYDVMSACEGNAGTFAPAGGAGLDWFYHELHVPYVYDIKLRDRGTYGFLLPKENIVPTGREMFDALMYFADFLLEEKSASATDVMCSCPDCDCSICSCPDCTCSQEENEQGYVFEIKHDRKQFVHTDNVPPTGLDPDEVSWEL</sequence>
<dbReference type="FunFam" id="3.40.630.10:FF:000060">
    <property type="entry name" value="Putative metallocarboxypeptidase ecm14"/>
    <property type="match status" value="1"/>
</dbReference>
<keyword evidence="11" id="KW-0961">Cell wall biogenesis/degradation</keyword>
<evidence type="ECO:0000256" key="14">
    <source>
        <dbReference type="ARBA" id="ARBA00026213"/>
    </source>
</evidence>
<evidence type="ECO:0000256" key="12">
    <source>
        <dbReference type="ARBA" id="ARBA00025210"/>
    </source>
</evidence>
<evidence type="ECO:0000256" key="5">
    <source>
        <dbReference type="ARBA" id="ARBA00022525"/>
    </source>
</evidence>
<comment type="similarity">
    <text evidence="4 15">Belongs to the peptidase M14 family.</text>
</comment>
<dbReference type="AlphaFoldDB" id="A0A6A7C5Y9"/>
<feature type="signal peptide" evidence="16">
    <location>
        <begin position="1"/>
        <end position="21"/>
    </location>
</feature>
<dbReference type="SUPFAM" id="SSF53187">
    <property type="entry name" value="Zn-dependent exopeptidases"/>
    <property type="match status" value="1"/>
</dbReference>
<dbReference type="GO" id="GO:0005576">
    <property type="term" value="C:extracellular region"/>
    <property type="evidence" value="ECO:0007669"/>
    <property type="project" value="UniProtKB-SubCell"/>
</dbReference>
<evidence type="ECO:0000256" key="11">
    <source>
        <dbReference type="ARBA" id="ARBA00023316"/>
    </source>
</evidence>
<dbReference type="GO" id="GO:0071555">
    <property type="term" value="P:cell wall organization"/>
    <property type="evidence" value="ECO:0007669"/>
    <property type="project" value="UniProtKB-KW"/>
</dbReference>
<dbReference type="EMBL" id="MU005966">
    <property type="protein sequence ID" value="KAF2862469.1"/>
    <property type="molecule type" value="Genomic_DNA"/>
</dbReference>
<dbReference type="CDD" id="cd03860">
    <property type="entry name" value="M14_CP_A-B_like"/>
    <property type="match status" value="1"/>
</dbReference>
<comment type="function">
    <text evidence="12">Inactive carboxypeptidase that may play a role in cell wall organization and biogenesis.</text>
</comment>